<evidence type="ECO:0000313" key="2">
    <source>
        <dbReference type="Proteomes" id="UP000316215"/>
    </source>
</evidence>
<name>A0A514JJT9_9ACTN</name>
<dbReference type="Proteomes" id="UP000316215">
    <property type="component" value="Chromosome"/>
</dbReference>
<gene>
    <name evidence="1" type="ORF">CD934_02025</name>
</gene>
<reference evidence="1 2" key="1">
    <citation type="submission" date="2017-07" db="EMBL/GenBank/DDBJ databases">
        <title>The Complete Genome of Streptomyces asterosporus-ZSY.</title>
        <authorList>
            <person name="Zhang S."/>
        </authorList>
    </citation>
    <scope>NUCLEOTIDE SEQUENCE [LARGE SCALE GENOMIC DNA]</scope>
    <source>
        <strain evidence="1 2">DSM 41452</strain>
    </source>
</reference>
<dbReference type="AlphaFoldDB" id="A0A514JJT9"/>
<organism evidence="1 2">
    <name type="scientific">Streptomyces calvus</name>
    <dbReference type="NCBI Taxonomy" id="67282"/>
    <lineage>
        <taxon>Bacteria</taxon>
        <taxon>Bacillati</taxon>
        <taxon>Actinomycetota</taxon>
        <taxon>Actinomycetes</taxon>
        <taxon>Kitasatosporales</taxon>
        <taxon>Streptomycetaceae</taxon>
        <taxon>Streptomyces</taxon>
    </lineage>
</organism>
<proteinExistence type="predicted"/>
<dbReference type="Pfam" id="PF17196">
    <property type="entry name" value="DUF5133"/>
    <property type="match status" value="1"/>
</dbReference>
<dbReference type="EMBL" id="CP022310">
    <property type="protein sequence ID" value="QDI67575.1"/>
    <property type="molecule type" value="Genomic_DNA"/>
</dbReference>
<protein>
    <submittedName>
        <fullName evidence="1">DUF5133 domain-containing protein</fullName>
    </submittedName>
</protein>
<evidence type="ECO:0000313" key="1">
    <source>
        <dbReference type="EMBL" id="QDI67575.1"/>
    </source>
</evidence>
<dbReference type="RefSeq" id="WP_142231039.1">
    <property type="nucleotide sequence ID" value="NZ_CP022310.1"/>
</dbReference>
<keyword evidence="2" id="KW-1185">Reference proteome</keyword>
<sequence length="90" mass="9181">MLKPHPSVLRRLVEEYETLTATGTGTATAGGPTAPNARINDLAYTLCVSTGTRDVRHALATARRWLAGADDLPAAGRRDAGAGAGAPAAV</sequence>
<dbReference type="KEGG" id="sast:CD934_02025"/>
<dbReference type="InterPro" id="IPR033457">
    <property type="entry name" value="DUF5133"/>
</dbReference>
<accession>A0A514JJT9</accession>